<keyword evidence="3" id="KW-1185">Reference proteome</keyword>
<dbReference type="Proteomes" id="UP000796880">
    <property type="component" value="Unassembled WGS sequence"/>
</dbReference>
<evidence type="ECO:0000313" key="2">
    <source>
        <dbReference type="EMBL" id="KAF3454280.1"/>
    </source>
</evidence>
<organism evidence="2 3">
    <name type="scientific">Rhamnella rubrinervis</name>
    <dbReference type="NCBI Taxonomy" id="2594499"/>
    <lineage>
        <taxon>Eukaryota</taxon>
        <taxon>Viridiplantae</taxon>
        <taxon>Streptophyta</taxon>
        <taxon>Embryophyta</taxon>
        <taxon>Tracheophyta</taxon>
        <taxon>Spermatophyta</taxon>
        <taxon>Magnoliopsida</taxon>
        <taxon>eudicotyledons</taxon>
        <taxon>Gunneridae</taxon>
        <taxon>Pentapetalae</taxon>
        <taxon>rosids</taxon>
        <taxon>fabids</taxon>
        <taxon>Rosales</taxon>
        <taxon>Rhamnaceae</taxon>
        <taxon>rhamnoid group</taxon>
        <taxon>Rhamneae</taxon>
        <taxon>Rhamnella</taxon>
    </lineage>
</organism>
<evidence type="ECO:0000259" key="1">
    <source>
        <dbReference type="PROSITE" id="PS51277"/>
    </source>
</evidence>
<reference evidence="2" key="1">
    <citation type="submission" date="2020-03" db="EMBL/GenBank/DDBJ databases">
        <title>A high-quality chromosome-level genome assembly of a woody plant with both climbing and erect habits, Rhamnella rubrinervis.</title>
        <authorList>
            <person name="Lu Z."/>
            <person name="Yang Y."/>
            <person name="Zhu X."/>
            <person name="Sun Y."/>
        </authorList>
    </citation>
    <scope>NUCLEOTIDE SEQUENCE</scope>
    <source>
        <strain evidence="2">BYM</strain>
        <tissue evidence="2">Leaf</tissue>
    </source>
</reference>
<dbReference type="PROSITE" id="PS51277">
    <property type="entry name" value="BURP"/>
    <property type="match status" value="1"/>
</dbReference>
<sequence>MLPINTKDGRVIEATLEGSGLPTATEVKISYAATGTGEGCIKIRYCAAGGKVQVEPGVTAFFLENDLHSGKKMKLHFPKPTSEAKLLPRQVAESIPFSTTKLSEILNHFRVQPRSVEAETLRQTIEECEGAGIQGEDKYCATSLESLVDFCVSKLGNKNIKVYSTEVDKETKQEYKIVEKGVKKIGDSSVVCHKLNYAYAVFYCHEIQATRAYMVSMAGSDGTKAEAVAVCHTDTHTWNPNHIAFQLLKIKPGTVPICHFLITDTLVWVPN</sequence>
<dbReference type="InterPro" id="IPR004873">
    <property type="entry name" value="BURP_dom"/>
</dbReference>
<dbReference type="EMBL" id="VOIH02000002">
    <property type="protein sequence ID" value="KAF3454280.1"/>
    <property type="molecule type" value="Genomic_DNA"/>
</dbReference>
<comment type="caution">
    <text evidence="2">The sequence shown here is derived from an EMBL/GenBank/DDBJ whole genome shotgun (WGS) entry which is preliminary data.</text>
</comment>
<accession>A0A8K0MQW2</accession>
<dbReference type="Pfam" id="PF03181">
    <property type="entry name" value="BURP"/>
    <property type="match status" value="1"/>
</dbReference>
<dbReference type="InterPro" id="IPR044816">
    <property type="entry name" value="BURP"/>
</dbReference>
<name>A0A8K0MQW2_9ROSA</name>
<dbReference type="PANTHER" id="PTHR31236">
    <property type="entry name" value="BURP DOMAIN PROTEIN USPL1-LIKE"/>
    <property type="match status" value="1"/>
</dbReference>
<evidence type="ECO:0000313" key="3">
    <source>
        <dbReference type="Proteomes" id="UP000796880"/>
    </source>
</evidence>
<feature type="domain" description="BURP" evidence="1">
    <location>
        <begin position="61"/>
        <end position="271"/>
    </location>
</feature>
<dbReference type="PANTHER" id="PTHR31236:SF2">
    <property type="entry name" value="BURP DOMAIN PROTEIN RD22"/>
    <property type="match status" value="1"/>
</dbReference>
<gene>
    <name evidence="2" type="ORF">FNV43_RR04727</name>
</gene>
<protein>
    <recommendedName>
        <fullName evidence="1">BURP domain-containing protein</fullName>
    </recommendedName>
</protein>
<dbReference type="AlphaFoldDB" id="A0A8K0MQW2"/>
<dbReference type="SMART" id="SM01045">
    <property type="entry name" value="BURP"/>
    <property type="match status" value="1"/>
</dbReference>
<dbReference type="OrthoDB" id="654134at2759"/>
<proteinExistence type="predicted"/>